<evidence type="ECO:0000313" key="2">
    <source>
        <dbReference type="EMBL" id="PUU76695.1"/>
    </source>
</evidence>
<comment type="caution">
    <text evidence="2">The sequence shown here is derived from an EMBL/GenBank/DDBJ whole genome shotgun (WGS) entry which is preliminary data.</text>
</comment>
<dbReference type="Proteomes" id="UP000244722">
    <property type="component" value="Unassembled WGS sequence"/>
</dbReference>
<feature type="transmembrane region" description="Helical" evidence="1">
    <location>
        <begin position="58"/>
        <end position="84"/>
    </location>
</feature>
<organism evidence="2 3">
    <name type="scientific">Tuber borchii</name>
    <name type="common">White truffle</name>
    <dbReference type="NCBI Taxonomy" id="42251"/>
    <lineage>
        <taxon>Eukaryota</taxon>
        <taxon>Fungi</taxon>
        <taxon>Dikarya</taxon>
        <taxon>Ascomycota</taxon>
        <taxon>Pezizomycotina</taxon>
        <taxon>Pezizomycetes</taxon>
        <taxon>Pezizales</taxon>
        <taxon>Tuberaceae</taxon>
        <taxon>Tuber</taxon>
    </lineage>
</organism>
<evidence type="ECO:0000313" key="3">
    <source>
        <dbReference type="Proteomes" id="UP000244722"/>
    </source>
</evidence>
<keyword evidence="1" id="KW-0812">Transmembrane</keyword>
<dbReference type="AlphaFoldDB" id="A0A2T6ZMI3"/>
<keyword evidence="1" id="KW-0472">Membrane</keyword>
<name>A0A2T6ZMI3_TUBBO</name>
<reference evidence="2 3" key="1">
    <citation type="submission" date="2017-04" db="EMBL/GenBank/DDBJ databases">
        <title>Draft genome sequence of Tuber borchii Vittad., a whitish edible truffle.</title>
        <authorList>
            <consortium name="DOE Joint Genome Institute"/>
            <person name="Murat C."/>
            <person name="Kuo A."/>
            <person name="Barry K.W."/>
            <person name="Clum A."/>
            <person name="Dockter R.B."/>
            <person name="Fauchery L."/>
            <person name="Iotti M."/>
            <person name="Kohler A."/>
            <person name="Labutti K."/>
            <person name="Lindquist E.A."/>
            <person name="Lipzen A."/>
            <person name="Ohm R.A."/>
            <person name="Wang M."/>
            <person name="Grigoriev I.V."/>
            <person name="Zambonelli A."/>
            <person name="Martin F.M."/>
        </authorList>
    </citation>
    <scope>NUCLEOTIDE SEQUENCE [LARGE SCALE GENOMIC DNA]</scope>
    <source>
        <strain evidence="2 3">Tbo3840</strain>
    </source>
</reference>
<gene>
    <name evidence="2" type="ORF">B9Z19DRAFT_1087706</name>
</gene>
<keyword evidence="1" id="KW-1133">Transmembrane helix</keyword>
<feature type="transmembrane region" description="Helical" evidence="1">
    <location>
        <begin position="12"/>
        <end position="38"/>
    </location>
</feature>
<keyword evidence="3" id="KW-1185">Reference proteome</keyword>
<evidence type="ECO:0000256" key="1">
    <source>
        <dbReference type="SAM" id="Phobius"/>
    </source>
</evidence>
<protein>
    <submittedName>
        <fullName evidence="2">Uncharacterized protein</fullName>
    </submittedName>
</protein>
<sequence>MISFFVLQLNISLPFCHLCVALFFRLLLFPTTFALFPFDLFSLPCFWPLLWSAMFSSAWRSVAFVFFLFCYFSVIVGLSVYLLACAQE</sequence>
<dbReference type="EMBL" id="NESQ01000178">
    <property type="protein sequence ID" value="PUU76695.1"/>
    <property type="molecule type" value="Genomic_DNA"/>
</dbReference>
<accession>A0A2T6ZMI3</accession>
<proteinExistence type="predicted"/>